<keyword evidence="7" id="KW-1133">Transmembrane helix</keyword>
<evidence type="ECO:0000256" key="5">
    <source>
        <dbReference type="ARBA" id="ARBA00023049"/>
    </source>
</evidence>
<dbReference type="GO" id="GO:0006508">
    <property type="term" value="P:proteolysis"/>
    <property type="evidence" value="ECO:0007669"/>
    <property type="project" value="UniProtKB-KW"/>
</dbReference>
<sequence>MSALAFTFLAVLLIGPTPALLARASWPLRAPRAAMVLWQAIAVAAVLSAFSAGIAIATRILMPGPDGRPTASIVGAAGRLGWPLWTVYIAAFALTVLVGVRLVVAVLRVAIANRRRRAHHRMVVDLVGVGHDAALAQPCAGGRDLRVLEVAEPLAYCLPGVRSRVVVSEGTLTKLNQDEVSAILTHERAHLRARHDLVLEAFTAVHAAFPRLVRSSNALGAVQLLVELLADDAAVRAAGRTPLARALVACAAGRAPSGALAAGGPSTVVRVRRLSGQGNSVMLSAAAYLAAAAVLVVPTIALAVPWLTELKRLFNL</sequence>
<feature type="transmembrane region" description="Helical" evidence="7">
    <location>
        <begin position="280"/>
        <end position="307"/>
    </location>
</feature>
<dbReference type="OrthoDB" id="9785340at2"/>
<keyword evidence="10" id="KW-1185">Reference proteome</keyword>
<comment type="similarity">
    <text evidence="6">Belongs to the peptidase M48 family.</text>
</comment>
<keyword evidence="4 6" id="KW-0862">Zinc</keyword>
<keyword evidence="7" id="KW-0472">Membrane</keyword>
<organism evidence="9 10">
    <name type="scientific">Mycobacterium florentinum</name>
    <dbReference type="NCBI Taxonomy" id="292462"/>
    <lineage>
        <taxon>Bacteria</taxon>
        <taxon>Bacillati</taxon>
        <taxon>Actinomycetota</taxon>
        <taxon>Actinomycetes</taxon>
        <taxon>Mycobacteriales</taxon>
        <taxon>Mycobacteriaceae</taxon>
        <taxon>Mycobacterium</taxon>
        <taxon>Mycobacterium simiae complex</taxon>
    </lineage>
</organism>
<feature type="transmembrane region" description="Helical" evidence="7">
    <location>
        <begin position="91"/>
        <end position="111"/>
    </location>
</feature>
<dbReference type="GO" id="GO:0004222">
    <property type="term" value="F:metalloendopeptidase activity"/>
    <property type="evidence" value="ECO:0007669"/>
    <property type="project" value="InterPro"/>
</dbReference>
<evidence type="ECO:0000256" key="7">
    <source>
        <dbReference type="SAM" id="Phobius"/>
    </source>
</evidence>
<keyword evidence="5 6" id="KW-0482">Metalloprotease</keyword>
<comment type="cofactor">
    <cofactor evidence="6">
        <name>Zn(2+)</name>
        <dbReference type="ChEBI" id="CHEBI:29105"/>
    </cofactor>
    <text evidence="6">Binds 1 zinc ion per subunit.</text>
</comment>
<evidence type="ECO:0000256" key="2">
    <source>
        <dbReference type="ARBA" id="ARBA00022723"/>
    </source>
</evidence>
<keyword evidence="2" id="KW-0479">Metal-binding</keyword>
<dbReference type="InterPro" id="IPR001915">
    <property type="entry name" value="Peptidase_M48"/>
</dbReference>
<name>A0A1X1TZY4_MYCFL</name>
<evidence type="ECO:0000256" key="3">
    <source>
        <dbReference type="ARBA" id="ARBA00022801"/>
    </source>
</evidence>
<dbReference type="GO" id="GO:0046872">
    <property type="term" value="F:metal ion binding"/>
    <property type="evidence" value="ECO:0007669"/>
    <property type="project" value="UniProtKB-KW"/>
</dbReference>
<reference evidence="9 10" key="1">
    <citation type="submission" date="2016-01" db="EMBL/GenBank/DDBJ databases">
        <title>The new phylogeny of the genus Mycobacterium.</title>
        <authorList>
            <person name="Tarcisio F."/>
            <person name="Conor M."/>
            <person name="Antonella G."/>
            <person name="Elisabetta G."/>
            <person name="Giulia F.S."/>
            <person name="Sara T."/>
            <person name="Anna F."/>
            <person name="Clotilde B."/>
            <person name="Roberto B."/>
            <person name="Veronica D.S."/>
            <person name="Fabio R."/>
            <person name="Monica P."/>
            <person name="Olivier J."/>
            <person name="Enrico T."/>
            <person name="Nicola S."/>
        </authorList>
    </citation>
    <scope>NUCLEOTIDE SEQUENCE [LARGE SCALE GENOMIC DNA]</scope>
    <source>
        <strain evidence="9 10">DSM 44852</strain>
    </source>
</reference>
<evidence type="ECO:0000256" key="4">
    <source>
        <dbReference type="ARBA" id="ARBA00022833"/>
    </source>
</evidence>
<comment type="caution">
    <text evidence="9">The sequence shown here is derived from an EMBL/GenBank/DDBJ whole genome shotgun (WGS) entry which is preliminary data.</text>
</comment>
<dbReference type="PANTHER" id="PTHR34978">
    <property type="entry name" value="POSSIBLE SENSOR-TRANSDUCER PROTEIN BLAR"/>
    <property type="match status" value="1"/>
</dbReference>
<evidence type="ECO:0000256" key="1">
    <source>
        <dbReference type="ARBA" id="ARBA00022670"/>
    </source>
</evidence>
<dbReference type="CDD" id="cd07326">
    <property type="entry name" value="M56_BlaR1_MecR1_like"/>
    <property type="match status" value="1"/>
</dbReference>
<dbReference type="Pfam" id="PF01435">
    <property type="entry name" value="Peptidase_M48"/>
    <property type="match status" value="1"/>
</dbReference>
<accession>A0A1X1TZY4</accession>
<proteinExistence type="inferred from homology"/>
<dbReference type="PANTHER" id="PTHR34978:SF3">
    <property type="entry name" value="SLR0241 PROTEIN"/>
    <property type="match status" value="1"/>
</dbReference>
<dbReference type="Gene3D" id="3.30.2010.10">
    <property type="entry name" value="Metalloproteases ('zincins'), catalytic domain"/>
    <property type="match status" value="1"/>
</dbReference>
<keyword evidence="1 6" id="KW-0645">Protease</keyword>
<gene>
    <name evidence="9" type="ORF">AWC05_28650</name>
</gene>
<protein>
    <submittedName>
        <fullName evidence="9">Zn-dependent protease with chaperone function</fullName>
    </submittedName>
</protein>
<dbReference type="RefSeq" id="WP_085224310.1">
    <property type="nucleotide sequence ID" value="NZ_AP022576.1"/>
</dbReference>
<feature type="domain" description="Peptidase M48" evidence="8">
    <location>
        <begin position="152"/>
        <end position="275"/>
    </location>
</feature>
<evidence type="ECO:0000313" key="9">
    <source>
        <dbReference type="EMBL" id="ORV50136.1"/>
    </source>
</evidence>
<dbReference type="EMBL" id="LQOV01000026">
    <property type="protein sequence ID" value="ORV50136.1"/>
    <property type="molecule type" value="Genomic_DNA"/>
</dbReference>
<dbReference type="STRING" id="292462.AWC05_28650"/>
<dbReference type="InterPro" id="IPR052173">
    <property type="entry name" value="Beta-lactam_resp_regulator"/>
</dbReference>
<keyword evidence="3 6" id="KW-0378">Hydrolase</keyword>
<evidence type="ECO:0000313" key="10">
    <source>
        <dbReference type="Proteomes" id="UP000193010"/>
    </source>
</evidence>
<keyword evidence="7" id="KW-0812">Transmembrane</keyword>
<evidence type="ECO:0000259" key="8">
    <source>
        <dbReference type="Pfam" id="PF01435"/>
    </source>
</evidence>
<feature type="transmembrane region" description="Helical" evidence="7">
    <location>
        <begin position="37"/>
        <end position="57"/>
    </location>
</feature>
<evidence type="ECO:0000256" key="6">
    <source>
        <dbReference type="RuleBase" id="RU003983"/>
    </source>
</evidence>
<dbReference type="AlphaFoldDB" id="A0A1X1TZY4"/>
<dbReference type="Proteomes" id="UP000193010">
    <property type="component" value="Unassembled WGS sequence"/>
</dbReference>